<dbReference type="SUPFAM" id="SSF52540">
    <property type="entry name" value="P-loop containing nucleoside triphosphate hydrolases"/>
    <property type="match status" value="1"/>
</dbReference>
<evidence type="ECO:0008006" key="9">
    <source>
        <dbReference type="Google" id="ProtNLM"/>
    </source>
</evidence>
<dbReference type="Pfam" id="PF13424">
    <property type="entry name" value="TPR_12"/>
    <property type="match status" value="4"/>
</dbReference>
<dbReference type="PANTHER" id="PTHR45641">
    <property type="entry name" value="TETRATRICOPEPTIDE REPEAT PROTEIN (AFU_ORTHOLOGUE AFUA_6G03870)"/>
    <property type="match status" value="1"/>
</dbReference>
<dbReference type="PROSITE" id="PS50005">
    <property type="entry name" value="TPR"/>
    <property type="match status" value="2"/>
</dbReference>
<feature type="domain" description="NACHT" evidence="5">
    <location>
        <begin position="314"/>
        <end position="476"/>
    </location>
</feature>
<reference evidence="7 8" key="1">
    <citation type="submission" date="2022-05" db="EMBL/GenBank/DDBJ databases">
        <authorList>
            <consortium name="Genoscope - CEA"/>
            <person name="William W."/>
        </authorList>
    </citation>
    <scope>NUCLEOTIDE SEQUENCE [LARGE SCALE GENOMIC DNA]</scope>
</reference>
<feature type="repeat" description="TPR" evidence="3">
    <location>
        <begin position="992"/>
        <end position="1025"/>
    </location>
</feature>
<dbReference type="EMBL" id="CALNXK010000214">
    <property type="protein sequence ID" value="CAH3176536.1"/>
    <property type="molecule type" value="Genomic_DNA"/>
</dbReference>
<dbReference type="InterPro" id="IPR027417">
    <property type="entry name" value="P-loop_NTPase"/>
</dbReference>
<dbReference type="SUPFAM" id="SSF48452">
    <property type="entry name" value="TPR-like"/>
    <property type="match status" value="4"/>
</dbReference>
<evidence type="ECO:0000313" key="7">
    <source>
        <dbReference type="EMBL" id="CAH3176536.1"/>
    </source>
</evidence>
<dbReference type="InterPro" id="IPR007111">
    <property type="entry name" value="NACHT_NTPase"/>
</dbReference>
<protein>
    <recommendedName>
        <fullName evidence="9">AAA+ ATPase domain-containing protein</fullName>
    </recommendedName>
</protein>
<feature type="domain" description="MalT-like winged helix" evidence="6">
    <location>
        <begin position="549"/>
        <end position="624"/>
    </location>
</feature>
<dbReference type="CDD" id="cd00009">
    <property type="entry name" value="AAA"/>
    <property type="match status" value="1"/>
</dbReference>
<dbReference type="InterPro" id="IPR059106">
    <property type="entry name" value="WHD_MalT"/>
</dbReference>
<feature type="coiled-coil region" evidence="4">
    <location>
        <begin position="221"/>
        <end position="272"/>
    </location>
</feature>
<sequence>MTALQPFSDEQLNFFKFSSLVLNEFPKALQETFKTMWDNTYGHLPGFQLWDDSTAVRKMFDSEEAKSGKKTKVPVLQSYNEWDCTNLFQATIFARSFAPPASTGSSTTLSDLYVKPRAVPYGSFHARVVSPSGNTAETFALAIDQLRLLRNSLCHSISSEMDKATFDQRVKYARDAFQALGVPTASIDALGSLTESDFPTNEVRKLEARIRDETRAYVKCLEDFREGLERLSSDISDLKQQVEVDNASKEDITRLEKKIDELKVGRDEHDNLPDNSGMRPSLSRAYLPSMVPNFTGRQSEVEEIIGYVTSESTRLVSIWGSPGFGKTSVAIAVGHALQTQGLPMYWVSLRGLQSKADLTSKILSLLTQPAIQEKQPSDQLLSLDDKICQLFSEISKQSAFILDNADDLLESGRPKVKEEVMQLLEEILRQNPRVTFIVTTRESLEFMDVHFQGHRGLRIGKLCEASAQTLIHELLPHASVADCRKIAQLCGQVPLAMKLMCSLISEDSASPRHFLDNFMTSSSESIVKVLDNQDYPTSHRLKFVFDSSFQRLSEQEQESLISLSILPENFSTEVAAAVLGKKTAFEAKRMLQSLRRKSLIDSSTKPGTFTMHKLLQSFTRQKGDTDMKETILNAKGRLNAFYVSHFDNLNEQFLTGHSMAAYVAFYEDKESITQSLVEGCFDLKIADTVFEILVKGELFLDSLFWSDGKNFDYMYDAAIKAANQHGKEKYHRQLLSSKAFGEVTWGRAGQTNHLLSKVKVKQAASSDVSNQEKGKCLSYLGIFYLTANESKSGVQCLKEALSSLENCKDPESLILKLLIFQILACYYEALNDFYNANNFYFKSLHLCSAGGDWKLLIIPPPKGKAKDAKDEIQVGKMSDTLLNEPLEFNFAYLLSKATEVFSDAKTKQYSSNLVLQMLECLEKEVRISPGLLIFHRAVIQLLWELNSEDPVNFFWSRIKYHEQILQQCQESLLTNDEYGGSRYSQIQTEALVKCYIDLGNVYKQENNYSEALQSNLRALDIATRFFGEKHESTADSYRELGVTQNNMHDYSAALQSHQHALAIRIKLFGAEHESTADSYMALGGTQYIMHDYSAALQSHQHALAIHLKLFGEEHESTAHSYMALGGTQYIMHDYSAALQSHQYALAIHLKLFGEEHESTADSYRQLGVTQNNMHDYSAALQSHQHALAIPLQSHQHALTIRIKLFGEEHESTAHSYMALGGTQNNMHDYSAALQSHQHALTIRIKLFGEEHESTAHSYMALGGTKNNMHDYNAALQSHQRALAIHLKLFGENHKSTAHSYMALGGTQNNMHDYSAALQSEQRALAIPIHLKLFGENHKSTAHSYMALGETQYIMHDYSAALKSHQRALTIHLKLFGEEHESTAHSYMALGGTQNNMHDYNAALQSHQRALAIHLKLFGEEHESTADSYRQLGVTQYNMHDYSAALQSHQRALAIRIKLFGEEHESTADSYRELGVT</sequence>
<dbReference type="Pfam" id="PF25873">
    <property type="entry name" value="WHD_MalT"/>
    <property type="match status" value="1"/>
</dbReference>
<dbReference type="Gene3D" id="1.25.40.10">
    <property type="entry name" value="Tetratricopeptide repeat domain"/>
    <property type="match status" value="3"/>
</dbReference>
<feature type="non-terminal residue" evidence="7">
    <location>
        <position position="1476"/>
    </location>
</feature>
<organism evidence="7 8">
    <name type="scientific">Porites lobata</name>
    <dbReference type="NCBI Taxonomy" id="104759"/>
    <lineage>
        <taxon>Eukaryota</taxon>
        <taxon>Metazoa</taxon>
        <taxon>Cnidaria</taxon>
        <taxon>Anthozoa</taxon>
        <taxon>Hexacorallia</taxon>
        <taxon>Scleractinia</taxon>
        <taxon>Fungiina</taxon>
        <taxon>Poritidae</taxon>
        <taxon>Porites</taxon>
    </lineage>
</organism>
<keyword evidence="1" id="KW-0677">Repeat</keyword>
<evidence type="ECO:0000259" key="6">
    <source>
        <dbReference type="Pfam" id="PF25873"/>
    </source>
</evidence>
<keyword evidence="4" id="KW-0175">Coiled coil</keyword>
<keyword evidence="8" id="KW-1185">Reference proteome</keyword>
<dbReference type="InterPro" id="IPR019734">
    <property type="entry name" value="TPR_rpt"/>
</dbReference>
<evidence type="ECO:0000256" key="1">
    <source>
        <dbReference type="ARBA" id="ARBA00022737"/>
    </source>
</evidence>
<evidence type="ECO:0000259" key="5">
    <source>
        <dbReference type="Pfam" id="PF05729"/>
    </source>
</evidence>
<evidence type="ECO:0000256" key="3">
    <source>
        <dbReference type="PROSITE-ProRule" id="PRU00339"/>
    </source>
</evidence>
<dbReference type="Proteomes" id="UP001159405">
    <property type="component" value="Unassembled WGS sequence"/>
</dbReference>
<evidence type="ECO:0000256" key="4">
    <source>
        <dbReference type="SAM" id="Coils"/>
    </source>
</evidence>
<gene>
    <name evidence="7" type="ORF">PLOB_00018291</name>
</gene>
<dbReference type="InterPro" id="IPR011990">
    <property type="entry name" value="TPR-like_helical_dom_sf"/>
</dbReference>
<dbReference type="Pfam" id="PF13374">
    <property type="entry name" value="TPR_10"/>
    <property type="match status" value="2"/>
</dbReference>
<proteinExistence type="predicted"/>
<dbReference type="Pfam" id="PF05729">
    <property type="entry name" value="NACHT"/>
    <property type="match status" value="1"/>
</dbReference>
<dbReference type="Gene3D" id="1.10.10.10">
    <property type="entry name" value="Winged helix-like DNA-binding domain superfamily/Winged helix DNA-binding domain"/>
    <property type="match status" value="1"/>
</dbReference>
<evidence type="ECO:0000313" key="8">
    <source>
        <dbReference type="Proteomes" id="UP001159405"/>
    </source>
</evidence>
<keyword evidence="2 3" id="KW-0802">TPR repeat</keyword>
<evidence type="ECO:0000256" key="2">
    <source>
        <dbReference type="ARBA" id="ARBA00022803"/>
    </source>
</evidence>
<dbReference type="PANTHER" id="PTHR45641:SF1">
    <property type="entry name" value="AAA+ ATPASE DOMAIN-CONTAINING PROTEIN"/>
    <property type="match status" value="1"/>
</dbReference>
<dbReference type="Gene3D" id="3.40.50.300">
    <property type="entry name" value="P-loop containing nucleotide triphosphate hydrolases"/>
    <property type="match status" value="1"/>
</dbReference>
<accession>A0ABN8RBD6</accession>
<name>A0ABN8RBD6_9CNID</name>
<dbReference type="InterPro" id="IPR036388">
    <property type="entry name" value="WH-like_DNA-bd_sf"/>
</dbReference>
<feature type="repeat" description="TPR" evidence="3">
    <location>
        <begin position="1425"/>
        <end position="1458"/>
    </location>
</feature>
<dbReference type="SMART" id="SM00028">
    <property type="entry name" value="TPR"/>
    <property type="match status" value="12"/>
</dbReference>
<comment type="caution">
    <text evidence="7">The sequence shown here is derived from an EMBL/GenBank/DDBJ whole genome shotgun (WGS) entry which is preliminary data.</text>
</comment>